<feature type="coiled-coil region" evidence="1">
    <location>
        <begin position="85"/>
        <end position="112"/>
    </location>
</feature>
<dbReference type="GO" id="GO:0003677">
    <property type="term" value="F:DNA binding"/>
    <property type="evidence" value="ECO:0007669"/>
    <property type="project" value="InterPro"/>
</dbReference>
<dbReference type="AlphaFoldDB" id="A0A8H9LEX5"/>
<name>A0A8H9LEX5_9ACTN</name>
<dbReference type="InterPro" id="IPR000792">
    <property type="entry name" value="Tscrpt_reg_LuxR_C"/>
</dbReference>
<dbReference type="PROSITE" id="PS50043">
    <property type="entry name" value="HTH_LUXR_2"/>
    <property type="match status" value="1"/>
</dbReference>
<accession>A0A8H9LEX5</accession>
<dbReference type="Proteomes" id="UP000653480">
    <property type="component" value="Unassembled WGS sequence"/>
</dbReference>
<dbReference type="InterPro" id="IPR051797">
    <property type="entry name" value="TrmB-like"/>
</dbReference>
<dbReference type="PANTHER" id="PTHR34293">
    <property type="entry name" value="HTH-TYPE TRANSCRIPTIONAL REGULATOR TRMBL2"/>
    <property type="match status" value="1"/>
</dbReference>
<dbReference type="PANTHER" id="PTHR34293:SF1">
    <property type="entry name" value="HTH-TYPE TRANSCRIPTIONAL REGULATOR TRMBL2"/>
    <property type="match status" value="1"/>
</dbReference>
<evidence type="ECO:0000259" key="2">
    <source>
        <dbReference type="PROSITE" id="PS50043"/>
    </source>
</evidence>
<dbReference type="InterPro" id="IPR036388">
    <property type="entry name" value="WH-like_DNA-bd_sf"/>
</dbReference>
<dbReference type="InterPro" id="IPR036390">
    <property type="entry name" value="WH_DNA-bd_sf"/>
</dbReference>
<dbReference type="SMART" id="SM00421">
    <property type="entry name" value="HTH_LUXR"/>
    <property type="match status" value="1"/>
</dbReference>
<proteinExistence type="predicted"/>
<dbReference type="PRINTS" id="PR00038">
    <property type="entry name" value="HTHLUXR"/>
</dbReference>
<protein>
    <recommendedName>
        <fullName evidence="2">HTH luxR-type domain-containing protein</fullName>
    </recommendedName>
</protein>
<comment type="caution">
    <text evidence="3">The sequence shown here is derived from an EMBL/GenBank/DDBJ whole genome shotgun (WGS) entry which is preliminary data.</text>
</comment>
<reference evidence="3" key="2">
    <citation type="submission" date="2020-09" db="EMBL/GenBank/DDBJ databases">
        <authorList>
            <person name="Sun Q."/>
            <person name="Zhou Y."/>
        </authorList>
    </citation>
    <scope>NUCLEOTIDE SEQUENCE</scope>
    <source>
        <strain evidence="3">CGMCC 4.7138</strain>
    </source>
</reference>
<reference evidence="3" key="1">
    <citation type="journal article" date="2014" name="Int. J. Syst. Evol. Microbiol.">
        <title>Complete genome sequence of Corynebacterium casei LMG S-19264T (=DSM 44701T), isolated from a smear-ripened cheese.</title>
        <authorList>
            <consortium name="US DOE Joint Genome Institute (JGI-PGF)"/>
            <person name="Walter F."/>
            <person name="Albersmeier A."/>
            <person name="Kalinowski J."/>
            <person name="Ruckert C."/>
        </authorList>
    </citation>
    <scope>NUCLEOTIDE SEQUENCE</scope>
    <source>
        <strain evidence="3">CGMCC 4.7138</strain>
    </source>
</reference>
<gene>
    <name evidence="3" type="ORF">GCM10011574_44080</name>
</gene>
<keyword evidence="1" id="KW-0175">Coiled coil</keyword>
<dbReference type="Pfam" id="PF00196">
    <property type="entry name" value="GerE"/>
    <property type="match status" value="1"/>
</dbReference>
<dbReference type="EMBL" id="BMMN01000007">
    <property type="protein sequence ID" value="GGO18976.1"/>
    <property type="molecule type" value="Genomic_DNA"/>
</dbReference>
<dbReference type="SUPFAM" id="SSF46785">
    <property type="entry name" value="Winged helix' DNA-binding domain"/>
    <property type="match status" value="1"/>
</dbReference>
<evidence type="ECO:0000313" key="3">
    <source>
        <dbReference type="EMBL" id="GGO18976.1"/>
    </source>
</evidence>
<feature type="domain" description="HTH luxR-type" evidence="2">
    <location>
        <begin position="268"/>
        <end position="333"/>
    </location>
</feature>
<keyword evidence="4" id="KW-1185">Reference proteome</keyword>
<organism evidence="3 4">
    <name type="scientific">Microbispora bryophytorum</name>
    <dbReference type="NCBI Taxonomy" id="1460882"/>
    <lineage>
        <taxon>Bacteria</taxon>
        <taxon>Bacillati</taxon>
        <taxon>Actinomycetota</taxon>
        <taxon>Actinomycetes</taxon>
        <taxon>Streptosporangiales</taxon>
        <taxon>Streptosporangiaceae</taxon>
        <taxon>Microbispora</taxon>
    </lineage>
</organism>
<evidence type="ECO:0000256" key="1">
    <source>
        <dbReference type="SAM" id="Coils"/>
    </source>
</evidence>
<dbReference type="InterPro" id="IPR016032">
    <property type="entry name" value="Sig_transdc_resp-reg_C-effctor"/>
</dbReference>
<dbReference type="SUPFAM" id="SSF46894">
    <property type="entry name" value="C-terminal effector domain of the bipartite response regulators"/>
    <property type="match status" value="1"/>
</dbReference>
<dbReference type="GO" id="GO:0006355">
    <property type="term" value="P:regulation of DNA-templated transcription"/>
    <property type="evidence" value="ECO:0007669"/>
    <property type="project" value="InterPro"/>
</dbReference>
<dbReference type="CDD" id="cd06170">
    <property type="entry name" value="LuxR_C_like"/>
    <property type="match status" value="1"/>
</dbReference>
<sequence length="335" mass="37210">MCPHRDAWGLALLEGLGLDPLAETVYRTMLDNPRWRINDIVRHLKCSEEDVLSALDRLADLALLRRSLEDPGDLRPVNPAVGLQALLRRRQMEEAERQLEMAQSKAAVAQMLAQYADQERSDGDAVRLVGIDVIIGRLEQLSEEVGHEVLTFMPGGSQSANALETARQNDERALGRGVKFRNICLDSVRNDSATLAYLNWLVEAGAHVRTMPVLPPRMIIFDRTVAIVPMDPDNSRRGALQLSGAGIIAALLALFEQVWEIAVPLGSPALGPQGFTRQQHELLRMLAEGMTDEVAAKRLGVSERTVRRMMAEIMERIGARSRFEAGLRVAERGWL</sequence>
<evidence type="ECO:0000313" key="4">
    <source>
        <dbReference type="Proteomes" id="UP000653480"/>
    </source>
</evidence>
<dbReference type="Gene3D" id="1.10.10.10">
    <property type="entry name" value="Winged helix-like DNA-binding domain superfamily/Winged helix DNA-binding domain"/>
    <property type="match status" value="2"/>
</dbReference>